<keyword evidence="8 19" id="KW-0169">Cobalamin biosynthesis</keyword>
<evidence type="ECO:0000256" key="6">
    <source>
        <dbReference type="ARBA" id="ARBA00015850"/>
    </source>
</evidence>
<gene>
    <name evidence="20" type="primary">cobS_2</name>
    <name evidence="19" type="synonym">cobS</name>
    <name evidence="20" type="ORF">IMCC3135_25425</name>
</gene>
<evidence type="ECO:0000256" key="15">
    <source>
        <dbReference type="ARBA" id="ARBA00032605"/>
    </source>
</evidence>
<feature type="transmembrane region" description="Helical" evidence="19">
    <location>
        <begin position="108"/>
        <end position="125"/>
    </location>
</feature>
<comment type="cofactor">
    <cofactor evidence="1 19">
        <name>Mg(2+)</name>
        <dbReference type="ChEBI" id="CHEBI:18420"/>
    </cofactor>
</comment>
<evidence type="ECO:0000256" key="12">
    <source>
        <dbReference type="ARBA" id="ARBA00022989"/>
    </source>
</evidence>
<evidence type="ECO:0000256" key="2">
    <source>
        <dbReference type="ARBA" id="ARBA00004651"/>
    </source>
</evidence>
<dbReference type="GO" id="GO:0051073">
    <property type="term" value="F:adenosylcobinamide-GDP ribazoletransferase activity"/>
    <property type="evidence" value="ECO:0007669"/>
    <property type="project" value="UniProtKB-UniRule"/>
</dbReference>
<comment type="catalytic activity">
    <reaction evidence="18 19">
        <text>alpha-ribazole 5'-phosphate + adenosylcob(III)inamide-GDP = adenosylcob(III)alamin 5'-phosphate + GMP + H(+)</text>
        <dbReference type="Rhea" id="RHEA:23560"/>
        <dbReference type="ChEBI" id="CHEBI:15378"/>
        <dbReference type="ChEBI" id="CHEBI:57918"/>
        <dbReference type="ChEBI" id="CHEBI:58115"/>
        <dbReference type="ChEBI" id="CHEBI:60487"/>
        <dbReference type="ChEBI" id="CHEBI:60493"/>
        <dbReference type="EC" id="2.7.8.26"/>
    </reaction>
</comment>
<evidence type="ECO:0000313" key="21">
    <source>
        <dbReference type="Proteomes" id="UP000250079"/>
    </source>
</evidence>
<dbReference type="AlphaFoldDB" id="A0A2Z2NZD7"/>
<evidence type="ECO:0000256" key="14">
    <source>
        <dbReference type="ARBA" id="ARBA00025228"/>
    </source>
</evidence>
<dbReference type="GO" id="GO:0005886">
    <property type="term" value="C:plasma membrane"/>
    <property type="evidence" value="ECO:0007669"/>
    <property type="project" value="UniProtKB-SubCell"/>
</dbReference>
<evidence type="ECO:0000313" key="20">
    <source>
        <dbReference type="EMBL" id="ASJ75148.1"/>
    </source>
</evidence>
<keyword evidence="10 19" id="KW-0812">Transmembrane</keyword>
<comment type="catalytic activity">
    <reaction evidence="17 19">
        <text>alpha-ribazole + adenosylcob(III)inamide-GDP = adenosylcob(III)alamin + GMP + H(+)</text>
        <dbReference type="Rhea" id="RHEA:16049"/>
        <dbReference type="ChEBI" id="CHEBI:10329"/>
        <dbReference type="ChEBI" id="CHEBI:15378"/>
        <dbReference type="ChEBI" id="CHEBI:18408"/>
        <dbReference type="ChEBI" id="CHEBI:58115"/>
        <dbReference type="ChEBI" id="CHEBI:60487"/>
        <dbReference type="EC" id="2.7.8.26"/>
    </reaction>
</comment>
<dbReference type="EC" id="2.7.8.26" evidence="5 19"/>
<evidence type="ECO:0000256" key="8">
    <source>
        <dbReference type="ARBA" id="ARBA00022573"/>
    </source>
</evidence>
<evidence type="ECO:0000256" key="11">
    <source>
        <dbReference type="ARBA" id="ARBA00022842"/>
    </source>
</evidence>
<sequence>MGELSALATATMFLTRLPTGKLASGEPAELARSSRYFPVVGFGIGVLLATCLALLLKVFPASVALGLMLLLSIRLTGAFHEDGLADVADSAGAFQIDRKLEIMRDSRVGTYGSLALILLVLIKLLSLWELVQLDVRWCLCALVAAHVLSRWSSVWLMVFVPYARPEAANKVVAEGVTLRRLVESTLLAALLLILLAYWVSPAILFLLPVAWLVTVLAGRHFEKTFGGITGDCLGATNQLVEVAVYLSVLGVLSWH</sequence>
<comment type="similarity">
    <text evidence="4 19">Belongs to the CobS family.</text>
</comment>
<dbReference type="GO" id="GO:0008818">
    <property type="term" value="F:cobalamin 5'-phosphate synthase activity"/>
    <property type="evidence" value="ECO:0007669"/>
    <property type="project" value="UniProtKB-UniRule"/>
</dbReference>
<dbReference type="UniPathway" id="UPA00148">
    <property type="reaction ID" value="UER00238"/>
</dbReference>
<comment type="function">
    <text evidence="14 19">Joins adenosylcobinamide-GDP and alpha-ribazole to generate adenosylcobalamin (Ado-cobalamin). Also synthesizes adenosylcobalamin 5'-phosphate from adenosylcobinamide-GDP and alpha-ribazole 5'-phosphate.</text>
</comment>
<evidence type="ECO:0000256" key="1">
    <source>
        <dbReference type="ARBA" id="ARBA00001946"/>
    </source>
</evidence>
<evidence type="ECO:0000256" key="4">
    <source>
        <dbReference type="ARBA" id="ARBA00010561"/>
    </source>
</evidence>
<feature type="transmembrane region" description="Helical" evidence="19">
    <location>
        <begin position="137"/>
        <end position="160"/>
    </location>
</feature>
<evidence type="ECO:0000256" key="17">
    <source>
        <dbReference type="ARBA" id="ARBA00048623"/>
    </source>
</evidence>
<dbReference type="Proteomes" id="UP000250079">
    <property type="component" value="Chromosome"/>
</dbReference>
<dbReference type="HAMAP" id="MF_00719">
    <property type="entry name" value="CobS"/>
    <property type="match status" value="1"/>
</dbReference>
<feature type="transmembrane region" description="Helical" evidence="19">
    <location>
        <begin position="186"/>
        <end position="213"/>
    </location>
</feature>
<reference evidence="20 21" key="1">
    <citation type="submission" date="2016-12" db="EMBL/GenBank/DDBJ databases">
        <authorList>
            <person name="Song W.-J."/>
            <person name="Kurnit D.M."/>
        </authorList>
    </citation>
    <scope>NUCLEOTIDE SEQUENCE [LARGE SCALE GENOMIC DNA]</scope>
    <source>
        <strain evidence="20 21">IMCC3135</strain>
    </source>
</reference>
<dbReference type="PANTHER" id="PTHR34148">
    <property type="entry name" value="ADENOSYLCOBINAMIDE-GDP RIBAZOLETRANSFERASE"/>
    <property type="match status" value="1"/>
</dbReference>
<dbReference type="Pfam" id="PF02654">
    <property type="entry name" value="CobS"/>
    <property type="match status" value="1"/>
</dbReference>
<evidence type="ECO:0000256" key="3">
    <source>
        <dbReference type="ARBA" id="ARBA00004663"/>
    </source>
</evidence>
<comment type="subcellular location">
    <subcellularLocation>
        <location evidence="2 19">Cell membrane</location>
        <topology evidence="2 19">Multi-pass membrane protein</topology>
    </subcellularLocation>
</comment>
<keyword evidence="11 19" id="KW-0460">Magnesium</keyword>
<keyword evidence="12 19" id="KW-1133">Transmembrane helix</keyword>
<dbReference type="GO" id="GO:0009236">
    <property type="term" value="P:cobalamin biosynthetic process"/>
    <property type="evidence" value="ECO:0007669"/>
    <property type="project" value="UniProtKB-UniRule"/>
</dbReference>
<keyword evidence="9 19" id="KW-0808">Transferase</keyword>
<evidence type="ECO:0000256" key="18">
    <source>
        <dbReference type="ARBA" id="ARBA00049504"/>
    </source>
</evidence>
<dbReference type="PANTHER" id="PTHR34148:SF1">
    <property type="entry name" value="ADENOSYLCOBINAMIDE-GDP RIBAZOLETRANSFERASE"/>
    <property type="match status" value="1"/>
</dbReference>
<evidence type="ECO:0000256" key="7">
    <source>
        <dbReference type="ARBA" id="ARBA00022475"/>
    </source>
</evidence>
<dbReference type="KEGG" id="gai:IMCC3135_25425"/>
<evidence type="ECO:0000256" key="19">
    <source>
        <dbReference type="HAMAP-Rule" id="MF_00719"/>
    </source>
</evidence>
<organism evidence="20 21">
    <name type="scientific">Granulosicoccus antarcticus IMCC3135</name>
    <dbReference type="NCBI Taxonomy" id="1192854"/>
    <lineage>
        <taxon>Bacteria</taxon>
        <taxon>Pseudomonadati</taxon>
        <taxon>Pseudomonadota</taxon>
        <taxon>Gammaproteobacteria</taxon>
        <taxon>Chromatiales</taxon>
        <taxon>Granulosicoccaceae</taxon>
        <taxon>Granulosicoccus</taxon>
    </lineage>
</organism>
<evidence type="ECO:0000256" key="16">
    <source>
        <dbReference type="ARBA" id="ARBA00032853"/>
    </source>
</evidence>
<keyword evidence="13 19" id="KW-0472">Membrane</keyword>
<dbReference type="NCBIfam" id="TIGR00317">
    <property type="entry name" value="cobS"/>
    <property type="match status" value="1"/>
</dbReference>
<dbReference type="EMBL" id="CP018632">
    <property type="protein sequence ID" value="ASJ75148.1"/>
    <property type="molecule type" value="Genomic_DNA"/>
</dbReference>
<keyword evidence="7 19" id="KW-1003">Cell membrane</keyword>
<proteinExistence type="inferred from homology"/>
<dbReference type="RefSeq" id="WP_088920096.1">
    <property type="nucleotide sequence ID" value="NZ_CP018632.1"/>
</dbReference>
<protein>
    <recommendedName>
        <fullName evidence="6 19">Adenosylcobinamide-GDP ribazoletransferase</fullName>
        <ecNumber evidence="5 19">2.7.8.26</ecNumber>
    </recommendedName>
    <alternativeName>
        <fullName evidence="16 19">Cobalamin synthase</fullName>
    </alternativeName>
    <alternativeName>
        <fullName evidence="15 19">Cobalamin-5'-phosphate synthase</fullName>
    </alternativeName>
</protein>
<name>A0A2Z2NZD7_9GAMM</name>
<dbReference type="InterPro" id="IPR003805">
    <property type="entry name" value="CobS"/>
</dbReference>
<dbReference type="OrthoDB" id="9794626at2"/>
<evidence type="ECO:0000256" key="5">
    <source>
        <dbReference type="ARBA" id="ARBA00013200"/>
    </source>
</evidence>
<evidence type="ECO:0000256" key="13">
    <source>
        <dbReference type="ARBA" id="ARBA00023136"/>
    </source>
</evidence>
<feature type="transmembrane region" description="Helical" evidence="19">
    <location>
        <begin position="35"/>
        <end position="56"/>
    </location>
</feature>
<evidence type="ECO:0000256" key="10">
    <source>
        <dbReference type="ARBA" id="ARBA00022692"/>
    </source>
</evidence>
<accession>A0A2Z2NZD7</accession>
<keyword evidence="21" id="KW-1185">Reference proteome</keyword>
<comment type="pathway">
    <text evidence="3 19">Cofactor biosynthesis; adenosylcobalamin biosynthesis; adenosylcobalamin from cob(II)yrinate a,c-diamide: step 7/7.</text>
</comment>
<evidence type="ECO:0000256" key="9">
    <source>
        <dbReference type="ARBA" id="ARBA00022679"/>
    </source>
</evidence>